<dbReference type="EMBL" id="MAEL01000054">
    <property type="protein sequence ID" value="KAF1302014.1"/>
    <property type="molecule type" value="Genomic_DNA"/>
</dbReference>
<gene>
    <name evidence="1" type="ORF">BAU17_01200</name>
</gene>
<accession>A0ABQ6YWD1</accession>
<dbReference type="InterPro" id="IPR009384">
    <property type="entry name" value="SwrD-like"/>
</dbReference>
<proteinExistence type="predicted"/>
<evidence type="ECO:0000313" key="1">
    <source>
        <dbReference type="EMBL" id="KAF1302014.1"/>
    </source>
</evidence>
<evidence type="ECO:0000313" key="2">
    <source>
        <dbReference type="Proteomes" id="UP000782705"/>
    </source>
</evidence>
<dbReference type="Proteomes" id="UP000782705">
    <property type="component" value="Unassembled WGS sequence"/>
</dbReference>
<dbReference type="PANTHER" id="PTHR39185:SF1">
    <property type="entry name" value="SWARMING MOTILITY PROTEIN SWRD"/>
    <property type="match status" value="1"/>
</dbReference>
<dbReference type="Pfam" id="PF06289">
    <property type="entry name" value="FlbD"/>
    <property type="match status" value="1"/>
</dbReference>
<protein>
    <submittedName>
        <fullName evidence="1">Endoflagellar protein</fullName>
    </submittedName>
</protein>
<comment type="caution">
    <text evidence="1">The sequence shown here is derived from an EMBL/GenBank/DDBJ whole genome shotgun (WGS) entry which is preliminary data.</text>
</comment>
<sequence>MILVTAINNKEFYLNPDLIYRIEEIPDTLVTLVDGKAIVVREPAEVVVQRIVEYRKQISQPIVNEKEQM</sequence>
<organism evidence="1 2">
    <name type="scientific">Candidatus Enterococcus willemsii</name>
    <dbReference type="NCBI Taxonomy" id="1857215"/>
    <lineage>
        <taxon>Bacteria</taxon>
        <taxon>Bacillati</taxon>
        <taxon>Bacillota</taxon>
        <taxon>Bacilli</taxon>
        <taxon>Lactobacillales</taxon>
        <taxon>Enterococcaceae</taxon>
        <taxon>Enterococcus</taxon>
    </lineage>
</organism>
<reference evidence="1 2" key="1">
    <citation type="submission" date="2016-06" db="EMBL/GenBank/DDBJ databases">
        <title>Four novel species of enterococci isolated from chicken manure.</title>
        <authorList>
            <person name="Van Tyne D."/>
        </authorList>
    </citation>
    <scope>NUCLEOTIDE SEQUENCE [LARGE SCALE GENOMIC DNA]</scope>
    <source>
        <strain evidence="1 2">CU12B</strain>
    </source>
</reference>
<dbReference type="PANTHER" id="PTHR39185">
    <property type="entry name" value="SWARMING MOTILITY PROTEIN SWRD"/>
    <property type="match status" value="1"/>
</dbReference>
<name>A0ABQ6YWD1_9ENTE</name>
<keyword evidence="2" id="KW-1185">Reference proteome</keyword>
<dbReference type="RefSeq" id="WP_161902995.1">
    <property type="nucleotide sequence ID" value="NZ_MAEL01000054.1"/>
</dbReference>